<accession>A0AAD6AH95</accession>
<reference evidence="1" key="1">
    <citation type="submission" date="2022-11" db="EMBL/GenBank/DDBJ databases">
        <title>Chromosome-level genome of Pogonophryne albipinna.</title>
        <authorList>
            <person name="Jo E."/>
        </authorList>
    </citation>
    <scope>NUCLEOTIDE SEQUENCE</scope>
    <source>
        <strain evidence="1">SGF0006</strain>
        <tissue evidence="1">Muscle</tissue>
    </source>
</reference>
<dbReference type="Proteomes" id="UP001219934">
    <property type="component" value="Unassembled WGS sequence"/>
</dbReference>
<organism evidence="1 2">
    <name type="scientific">Pogonophryne albipinna</name>
    <dbReference type="NCBI Taxonomy" id="1090488"/>
    <lineage>
        <taxon>Eukaryota</taxon>
        <taxon>Metazoa</taxon>
        <taxon>Chordata</taxon>
        <taxon>Craniata</taxon>
        <taxon>Vertebrata</taxon>
        <taxon>Euteleostomi</taxon>
        <taxon>Actinopterygii</taxon>
        <taxon>Neopterygii</taxon>
        <taxon>Teleostei</taxon>
        <taxon>Neoteleostei</taxon>
        <taxon>Acanthomorphata</taxon>
        <taxon>Eupercaria</taxon>
        <taxon>Perciformes</taxon>
        <taxon>Notothenioidei</taxon>
        <taxon>Pogonophryne</taxon>
    </lineage>
</organism>
<dbReference type="EMBL" id="JAPTMU010000022">
    <property type="protein sequence ID" value="KAJ4924737.1"/>
    <property type="molecule type" value="Genomic_DNA"/>
</dbReference>
<sequence>MSEDLSCGGFQSARTLETLLYAPALSLFLHVPPRYLCNQSLCGGVTLRTPRHLFSIDQRSHQLIIIIRQPAFEMTS</sequence>
<proteinExistence type="predicted"/>
<dbReference type="AlphaFoldDB" id="A0AAD6AH95"/>
<comment type="caution">
    <text evidence="1">The sequence shown here is derived from an EMBL/GenBank/DDBJ whole genome shotgun (WGS) entry which is preliminary data.</text>
</comment>
<evidence type="ECO:0000313" key="2">
    <source>
        <dbReference type="Proteomes" id="UP001219934"/>
    </source>
</evidence>
<keyword evidence="2" id="KW-1185">Reference proteome</keyword>
<protein>
    <submittedName>
        <fullName evidence="1">Uncharacterized protein</fullName>
    </submittedName>
</protein>
<gene>
    <name evidence="1" type="ORF">JOQ06_003688</name>
</gene>
<name>A0AAD6AH95_9TELE</name>
<evidence type="ECO:0000313" key="1">
    <source>
        <dbReference type="EMBL" id="KAJ4924737.1"/>
    </source>
</evidence>